<dbReference type="PANTHER" id="PTHR31668">
    <property type="entry name" value="GLUCOSE TRANSPORT TRANSCRIPTION REGULATOR RGT1-RELATED-RELATED"/>
    <property type="match status" value="1"/>
</dbReference>
<dbReference type="PROSITE" id="PS00463">
    <property type="entry name" value="ZN2_CY6_FUNGAL_1"/>
    <property type="match status" value="1"/>
</dbReference>
<dbReference type="PROSITE" id="PS50048">
    <property type="entry name" value="ZN2_CY6_FUNGAL_2"/>
    <property type="match status" value="1"/>
</dbReference>
<feature type="region of interest" description="Disordered" evidence="3">
    <location>
        <begin position="23"/>
        <end position="47"/>
    </location>
</feature>
<proteinExistence type="predicted"/>
<keyword evidence="2" id="KW-0539">Nucleus</keyword>
<dbReference type="SMART" id="SM00066">
    <property type="entry name" value="GAL4"/>
    <property type="match status" value="1"/>
</dbReference>
<dbReference type="GO" id="GO:0005634">
    <property type="term" value="C:nucleus"/>
    <property type="evidence" value="ECO:0007669"/>
    <property type="project" value="TreeGrafter"/>
</dbReference>
<dbReference type="Gene3D" id="4.10.240.10">
    <property type="entry name" value="Zn(2)-C6 fungal-type DNA-binding domain"/>
    <property type="match status" value="1"/>
</dbReference>
<organism evidence="5 6">
    <name type="scientific">Cochliobolus heterostrophus (strain C5 / ATCC 48332 / race O)</name>
    <name type="common">Southern corn leaf blight fungus</name>
    <name type="synonym">Bipolaris maydis</name>
    <dbReference type="NCBI Taxonomy" id="701091"/>
    <lineage>
        <taxon>Eukaryota</taxon>
        <taxon>Fungi</taxon>
        <taxon>Dikarya</taxon>
        <taxon>Ascomycota</taxon>
        <taxon>Pezizomycotina</taxon>
        <taxon>Dothideomycetes</taxon>
        <taxon>Pleosporomycetidae</taxon>
        <taxon>Pleosporales</taxon>
        <taxon>Pleosporineae</taxon>
        <taxon>Pleosporaceae</taxon>
        <taxon>Bipolaris</taxon>
    </lineage>
</organism>
<dbReference type="InterPro" id="IPR036864">
    <property type="entry name" value="Zn2-C6_fun-type_DNA-bd_sf"/>
</dbReference>
<dbReference type="PANTHER" id="PTHR31668:SF4">
    <property type="entry name" value="TRANSCRIPTIONAL ACTIVATOR PROTEIN DAL81"/>
    <property type="match status" value="1"/>
</dbReference>
<protein>
    <recommendedName>
        <fullName evidence="4">Zn(2)-C6 fungal-type domain-containing protein</fullName>
    </recommendedName>
</protein>
<dbReference type="GO" id="GO:0008270">
    <property type="term" value="F:zinc ion binding"/>
    <property type="evidence" value="ECO:0007669"/>
    <property type="project" value="InterPro"/>
</dbReference>
<dbReference type="OrthoDB" id="2264294at2759"/>
<reference evidence="6" key="2">
    <citation type="journal article" date="2013" name="PLoS Genet.">
        <title>Comparative genome structure, secondary metabolite, and effector coding capacity across Cochliobolus pathogens.</title>
        <authorList>
            <person name="Condon B.J."/>
            <person name="Leng Y."/>
            <person name="Wu D."/>
            <person name="Bushley K.E."/>
            <person name="Ohm R.A."/>
            <person name="Otillar R."/>
            <person name="Martin J."/>
            <person name="Schackwitz W."/>
            <person name="Grimwood J."/>
            <person name="MohdZainudin N."/>
            <person name="Xue C."/>
            <person name="Wang R."/>
            <person name="Manning V.A."/>
            <person name="Dhillon B."/>
            <person name="Tu Z.J."/>
            <person name="Steffenson B.J."/>
            <person name="Salamov A."/>
            <person name="Sun H."/>
            <person name="Lowry S."/>
            <person name="LaButti K."/>
            <person name="Han J."/>
            <person name="Copeland A."/>
            <person name="Lindquist E."/>
            <person name="Barry K."/>
            <person name="Schmutz J."/>
            <person name="Baker S.E."/>
            <person name="Ciuffetti L.M."/>
            <person name="Grigoriev I.V."/>
            <person name="Zhong S."/>
            <person name="Turgeon B.G."/>
        </authorList>
    </citation>
    <scope>NUCLEOTIDE SEQUENCE [LARGE SCALE GENOMIC DNA]</scope>
    <source>
        <strain evidence="6">C5 / ATCC 48332 / race O</strain>
    </source>
</reference>
<dbReference type="InterPro" id="IPR050797">
    <property type="entry name" value="Carb_Metab_Trans_Reg"/>
</dbReference>
<feature type="domain" description="Zn(2)-C6 fungal-type" evidence="4">
    <location>
        <begin position="32"/>
        <end position="64"/>
    </location>
</feature>
<feature type="compositionally biased region" description="Low complexity" evidence="3">
    <location>
        <begin position="98"/>
        <end position="108"/>
    </location>
</feature>
<dbReference type="GO" id="GO:0001080">
    <property type="term" value="P:nitrogen catabolite activation of transcription from RNA polymerase II promoter"/>
    <property type="evidence" value="ECO:0007669"/>
    <property type="project" value="TreeGrafter"/>
</dbReference>
<dbReference type="InterPro" id="IPR007219">
    <property type="entry name" value="XnlR_reg_dom"/>
</dbReference>
<evidence type="ECO:0000256" key="2">
    <source>
        <dbReference type="ARBA" id="ARBA00023242"/>
    </source>
</evidence>
<dbReference type="Pfam" id="PF04082">
    <property type="entry name" value="Fungal_trans"/>
    <property type="match status" value="1"/>
</dbReference>
<dbReference type="HOGENOM" id="CLU_006632_1_1_1"/>
<dbReference type="EMBL" id="KB445571">
    <property type="protein sequence ID" value="EMD94883.1"/>
    <property type="molecule type" value="Genomic_DNA"/>
</dbReference>
<dbReference type="GO" id="GO:0006351">
    <property type="term" value="P:DNA-templated transcription"/>
    <property type="evidence" value="ECO:0007669"/>
    <property type="project" value="InterPro"/>
</dbReference>
<evidence type="ECO:0000313" key="5">
    <source>
        <dbReference type="EMBL" id="EMD94883.1"/>
    </source>
</evidence>
<evidence type="ECO:0000259" key="4">
    <source>
        <dbReference type="PROSITE" id="PS50048"/>
    </source>
</evidence>
<gene>
    <name evidence="5" type="ORF">COCHEDRAFT_1191665</name>
</gene>
<dbReference type="AlphaFoldDB" id="M2V4G1"/>
<dbReference type="Proteomes" id="UP000016936">
    <property type="component" value="Unassembled WGS sequence"/>
</dbReference>
<evidence type="ECO:0000256" key="3">
    <source>
        <dbReference type="SAM" id="MobiDB-lite"/>
    </source>
</evidence>
<name>M2V4G1_COCH5</name>
<dbReference type="eggNOG" id="ENOG502QQXX">
    <property type="taxonomic scope" value="Eukaryota"/>
</dbReference>
<reference evidence="5 6" key="1">
    <citation type="journal article" date="2012" name="PLoS Pathog.">
        <title>Diverse lifestyles and strategies of plant pathogenesis encoded in the genomes of eighteen Dothideomycetes fungi.</title>
        <authorList>
            <person name="Ohm R.A."/>
            <person name="Feau N."/>
            <person name="Henrissat B."/>
            <person name="Schoch C.L."/>
            <person name="Horwitz B.A."/>
            <person name="Barry K.W."/>
            <person name="Condon B.J."/>
            <person name="Copeland A.C."/>
            <person name="Dhillon B."/>
            <person name="Glaser F."/>
            <person name="Hesse C.N."/>
            <person name="Kosti I."/>
            <person name="LaButti K."/>
            <person name="Lindquist E.A."/>
            <person name="Lucas S."/>
            <person name="Salamov A.A."/>
            <person name="Bradshaw R.E."/>
            <person name="Ciuffetti L."/>
            <person name="Hamelin R.C."/>
            <person name="Kema G.H.J."/>
            <person name="Lawrence C."/>
            <person name="Scott J.A."/>
            <person name="Spatafora J.W."/>
            <person name="Turgeon B.G."/>
            <person name="de Wit P.J.G.M."/>
            <person name="Zhong S."/>
            <person name="Goodwin S.B."/>
            <person name="Grigoriev I.V."/>
        </authorList>
    </citation>
    <scope>NUCLEOTIDE SEQUENCE [LARGE SCALE GENOMIC DNA]</scope>
    <source>
        <strain evidence="6">C5 / ATCC 48332 / race O</strain>
    </source>
</reference>
<dbReference type="GO" id="GO:0003677">
    <property type="term" value="F:DNA binding"/>
    <property type="evidence" value="ECO:0007669"/>
    <property type="project" value="InterPro"/>
</dbReference>
<dbReference type="SMART" id="SM00906">
    <property type="entry name" value="Fungal_trans"/>
    <property type="match status" value="1"/>
</dbReference>
<dbReference type="GO" id="GO:0000981">
    <property type="term" value="F:DNA-binding transcription factor activity, RNA polymerase II-specific"/>
    <property type="evidence" value="ECO:0007669"/>
    <property type="project" value="InterPro"/>
</dbReference>
<evidence type="ECO:0000256" key="1">
    <source>
        <dbReference type="ARBA" id="ARBA00022723"/>
    </source>
</evidence>
<sequence length="702" mass="78776">MEIIPDEIFAPSHFLPQVINFQNTPKARSRRPCDPCRRRKSRCEKPDDHQPCLLCRFHHQECTFNENPPPRKRRALMINASTEPSESVANPLAYSPNSRRSSTTASTSPQNAPATIRQDPPIDDYANLRGPSLLKKTLGLQTGRHSRLLGSTSEYETLLLSYEPTQSPPNPGSSAGPSTLRRVDNIGATTFISSPDVGSLNHQHDIPDVDAIEIAVAPHGSALIHLYFRIVHPSFPILHKKVFLEKYARTHREFSPPLLAAVYLLALDWWSYSTELASLPKPDVSYLEELAMKSYSNIIHRPKLSTIQAGLLLLQRHEENSWAMTTQLVGLAQDMGLHLDCTEWHIPNWERGLRKRLAWAVYMQDKWGSLIHGRPSHITPSDWEAQPLNEYDFPENAADEDDEDGSTEVEKGRVLFCYMAELTKILGRILTTFYTIRAEREFACRASEGVRSLLDTAKPLQLALRQWYADMPPTLKMQDIAARKLSSVGYLHLGYYAVEMTLHRRIIRSLSSADDAELCFICRQAAQTRLTSAMRFVQSLRPEHHQSFWYSASKYNFVLIGSFISLLWVTSNTEDEAAQYRKKLDEYKWMLRLSSKSADFLGSALTLLNNSTVALVNKVAENFDTHGENTAGLLATRGAASAAAGLAHLDTVRSTPPDLALAGAEVCDSTRGTPPDGTSVNEHSWFQALTEGEFYSASQSTR</sequence>
<dbReference type="CDD" id="cd12148">
    <property type="entry name" value="fungal_TF_MHR"/>
    <property type="match status" value="1"/>
</dbReference>
<dbReference type="OMA" id="IAINWWD"/>
<dbReference type="SUPFAM" id="SSF57701">
    <property type="entry name" value="Zn2/Cys6 DNA-binding domain"/>
    <property type="match status" value="1"/>
</dbReference>
<feature type="region of interest" description="Disordered" evidence="3">
    <location>
        <begin position="80"/>
        <end position="128"/>
    </location>
</feature>
<accession>M2V4G1</accession>
<keyword evidence="1" id="KW-0479">Metal-binding</keyword>
<dbReference type="InterPro" id="IPR001138">
    <property type="entry name" value="Zn2Cys6_DnaBD"/>
</dbReference>
<dbReference type="Pfam" id="PF00172">
    <property type="entry name" value="Zn_clus"/>
    <property type="match status" value="1"/>
</dbReference>
<keyword evidence="6" id="KW-1185">Reference proteome</keyword>
<evidence type="ECO:0000313" key="6">
    <source>
        <dbReference type="Proteomes" id="UP000016936"/>
    </source>
</evidence>
<dbReference type="STRING" id="701091.M2V4G1"/>